<dbReference type="EMBL" id="NNRM01000045">
    <property type="protein sequence ID" value="OYR22212.1"/>
    <property type="molecule type" value="Genomic_DNA"/>
</dbReference>
<name>A0A256G543_9HYPH</name>
<comment type="caution">
    <text evidence="1">The sequence shown here is derived from an EMBL/GenBank/DDBJ whole genome shotgun (WGS) entry which is preliminary data.</text>
</comment>
<dbReference type="AlphaFoldDB" id="A0A256G543"/>
<dbReference type="Proteomes" id="UP000216188">
    <property type="component" value="Unassembled WGS sequence"/>
</dbReference>
<protein>
    <submittedName>
        <fullName evidence="1">Uncharacterized protein</fullName>
    </submittedName>
</protein>
<sequence>MIKEQCAIEDNGVWHTERGSILLPDGLNWFPCLRECYSQADRASEFVSAVS</sequence>
<proteinExistence type="predicted"/>
<evidence type="ECO:0000313" key="2">
    <source>
        <dbReference type="Proteomes" id="UP000216188"/>
    </source>
</evidence>
<reference evidence="1 2" key="1">
    <citation type="submission" date="2017-07" db="EMBL/GenBank/DDBJ databases">
        <title>Phylogenetic study on the rhizospheric bacterium Ochrobactrum sp. A44.</title>
        <authorList>
            <person name="Krzyzanowska D.M."/>
            <person name="Ossowicki A."/>
            <person name="Rajewska M."/>
            <person name="Maciag T."/>
            <person name="Kaczynski Z."/>
            <person name="Czerwicka M."/>
            <person name="Jafra S."/>
        </authorList>
    </citation>
    <scope>NUCLEOTIDE SEQUENCE [LARGE SCALE GENOMIC DNA]</scope>
    <source>
        <strain evidence="1 2">CCUG 30717</strain>
    </source>
</reference>
<keyword evidence="2" id="KW-1185">Reference proteome</keyword>
<gene>
    <name evidence="1" type="ORF">CEV34_4554</name>
</gene>
<evidence type="ECO:0000313" key="1">
    <source>
        <dbReference type="EMBL" id="OYR22212.1"/>
    </source>
</evidence>
<accession>A0A256G543</accession>
<organism evidence="1 2">
    <name type="scientific">Brucella pseudogrignonensis</name>
    <dbReference type="NCBI Taxonomy" id="419475"/>
    <lineage>
        <taxon>Bacteria</taxon>
        <taxon>Pseudomonadati</taxon>
        <taxon>Pseudomonadota</taxon>
        <taxon>Alphaproteobacteria</taxon>
        <taxon>Hyphomicrobiales</taxon>
        <taxon>Brucellaceae</taxon>
        <taxon>Brucella/Ochrobactrum group</taxon>
        <taxon>Brucella</taxon>
    </lineage>
</organism>